<evidence type="ECO:0000313" key="1">
    <source>
        <dbReference type="EMBL" id="MDS1270698.1"/>
    </source>
</evidence>
<accession>A0ABU2H5X6</accession>
<proteinExistence type="predicted"/>
<name>A0ABU2H5X6_9ACTN</name>
<organism evidence="1 2">
    <name type="scientific">Lipingzhangella rawalii</name>
    <dbReference type="NCBI Taxonomy" id="2055835"/>
    <lineage>
        <taxon>Bacteria</taxon>
        <taxon>Bacillati</taxon>
        <taxon>Actinomycetota</taxon>
        <taxon>Actinomycetes</taxon>
        <taxon>Streptosporangiales</taxon>
        <taxon>Nocardiopsidaceae</taxon>
        <taxon>Lipingzhangella</taxon>
    </lineage>
</organism>
<protein>
    <submittedName>
        <fullName evidence="1">Uncharacterized protein</fullName>
    </submittedName>
</protein>
<gene>
    <name evidence="1" type="ORF">RIF23_10345</name>
</gene>
<keyword evidence="2" id="KW-1185">Reference proteome</keyword>
<dbReference type="RefSeq" id="WP_310912250.1">
    <property type="nucleotide sequence ID" value="NZ_JAVLVT010000004.1"/>
</dbReference>
<reference evidence="2" key="1">
    <citation type="submission" date="2023-07" db="EMBL/GenBank/DDBJ databases">
        <title>Novel species in the genus Lipingzhangella isolated from Sambhar Salt Lake.</title>
        <authorList>
            <person name="Jiya N."/>
            <person name="Kajale S."/>
            <person name="Sharma A."/>
        </authorList>
    </citation>
    <scope>NUCLEOTIDE SEQUENCE [LARGE SCALE GENOMIC DNA]</scope>
    <source>
        <strain evidence="2">LS1_29</strain>
    </source>
</reference>
<dbReference type="Proteomes" id="UP001250214">
    <property type="component" value="Unassembled WGS sequence"/>
</dbReference>
<dbReference type="EMBL" id="JAVLVT010000004">
    <property type="protein sequence ID" value="MDS1270698.1"/>
    <property type="molecule type" value="Genomic_DNA"/>
</dbReference>
<comment type="caution">
    <text evidence="1">The sequence shown here is derived from an EMBL/GenBank/DDBJ whole genome shotgun (WGS) entry which is preliminary data.</text>
</comment>
<sequence length="124" mass="13081">MTGAPERMDDVALVNLTPHPVTVYADDGHVVLRCPPAELPVRLPVRRDDEGEVAGVPVVVEHRGRVELPAPAPGVSFIVSYAVAVAHPERGDLLVPTDLVRSEEGTVVGCRAFSRIAADGGTIS</sequence>
<evidence type="ECO:0000313" key="2">
    <source>
        <dbReference type="Proteomes" id="UP001250214"/>
    </source>
</evidence>